<dbReference type="SMART" id="SM01092">
    <property type="entry name" value="CO_deh_flav_C"/>
    <property type="match status" value="1"/>
</dbReference>
<gene>
    <name evidence="8" type="ORF">SAMN04487971_106153</name>
</gene>
<evidence type="ECO:0000256" key="2">
    <source>
        <dbReference type="ARBA" id="ARBA00022723"/>
    </source>
</evidence>
<dbReference type="InterPro" id="IPR016167">
    <property type="entry name" value="FAD-bd_PCMH_sub1"/>
</dbReference>
<feature type="domain" description="2Fe-2S ferredoxin-type" evidence="6">
    <location>
        <begin position="1"/>
        <end position="85"/>
    </location>
</feature>
<reference evidence="9" key="1">
    <citation type="submission" date="2016-10" db="EMBL/GenBank/DDBJ databases">
        <authorList>
            <person name="Varghese N."/>
            <person name="Submissions S."/>
        </authorList>
    </citation>
    <scope>NUCLEOTIDE SEQUENCE [LARGE SCALE GENOMIC DNA]</scope>
    <source>
        <strain evidence="9">CGMCC 1.7655</strain>
    </source>
</reference>
<dbReference type="EMBL" id="FNGE01000006">
    <property type="protein sequence ID" value="SDL11532.1"/>
    <property type="molecule type" value="Genomic_DNA"/>
</dbReference>
<dbReference type="InterPro" id="IPR036010">
    <property type="entry name" value="2Fe-2S_ferredoxin-like_sf"/>
</dbReference>
<organism evidence="8 9">
    <name type="scientific">Paracoccus chinensis</name>
    <dbReference type="NCBI Taxonomy" id="525640"/>
    <lineage>
        <taxon>Bacteria</taxon>
        <taxon>Pseudomonadati</taxon>
        <taxon>Pseudomonadota</taxon>
        <taxon>Alphaproteobacteria</taxon>
        <taxon>Rhodobacterales</taxon>
        <taxon>Paracoccaceae</taxon>
        <taxon>Paracoccus</taxon>
    </lineage>
</organism>
<dbReference type="InterPro" id="IPR005107">
    <property type="entry name" value="CO_DH_flav_C"/>
</dbReference>
<sequence length="479" mass="51801">MIRFLLNDTEIRLTEAGPGDTLLDFLRLGRGLIGTKEGCAEGDCGACTVLVGRLHDGAMVYEPVNACIRFLAACHRCHIVTIEHLRGPNGGLHPIQQAMVDHHGSQCGFCTPGFVMALYGLWMTHENPDVVQIETALQGNLCRCTGYEPIVKAALAAGRAGGQLQDFLTLERAEVAAKLFAMPVGAEVSRGDERAILPADTDELARVLVQHPQATIVAGATDVGLWVTKQMRPISPGVFIGHLMKEIEVGADEIRIGAGVTYSEFAPVIDDHFPEVEDYFLRIGGWQIRNAGTIGGNIANGSPIGETPPLLIALGARIVLRRGDKRRELPLEQFFLEYGRQDRRPGEFVETVVIPRKGTAMIAAYKMSKRQSADISAISVGFRIEVEGGTITSARVAFGGMAGIPARARLAEAALAGQPFTAASFEAAARAVKDDFTPLTDFRATADYRHAVAANFFRRFWLENSGTDIPVRLNRAVGE</sequence>
<evidence type="ECO:0000259" key="6">
    <source>
        <dbReference type="PROSITE" id="PS51085"/>
    </source>
</evidence>
<protein>
    <submittedName>
        <fullName evidence="8">Xanthine dehydrogenase small subunit</fullName>
    </submittedName>
</protein>
<dbReference type="InterPro" id="IPR036318">
    <property type="entry name" value="FAD-bd_PCMH-like_sf"/>
</dbReference>
<dbReference type="InterPro" id="IPR012675">
    <property type="entry name" value="Beta-grasp_dom_sf"/>
</dbReference>
<dbReference type="InterPro" id="IPR036884">
    <property type="entry name" value="2Fe-2S-bd_dom_sf"/>
</dbReference>
<evidence type="ECO:0000256" key="1">
    <source>
        <dbReference type="ARBA" id="ARBA00022630"/>
    </source>
</evidence>
<dbReference type="InterPro" id="IPR014307">
    <property type="entry name" value="Xanthine_DH_ssu"/>
</dbReference>
<dbReference type="RefSeq" id="WP_090754754.1">
    <property type="nucleotide sequence ID" value="NZ_FNGE01000006.1"/>
</dbReference>
<keyword evidence="2" id="KW-0479">Metal-binding</keyword>
<dbReference type="InterPro" id="IPR016208">
    <property type="entry name" value="Ald_Oxase/xanthine_DH-like"/>
</dbReference>
<dbReference type="Gene3D" id="1.10.150.120">
    <property type="entry name" value="[2Fe-2S]-binding domain"/>
    <property type="match status" value="1"/>
</dbReference>
<dbReference type="PROSITE" id="PS00197">
    <property type="entry name" value="2FE2S_FER_1"/>
    <property type="match status" value="1"/>
</dbReference>
<dbReference type="InterPro" id="IPR006058">
    <property type="entry name" value="2Fe2S_fd_BS"/>
</dbReference>
<dbReference type="InterPro" id="IPR016169">
    <property type="entry name" value="FAD-bd_PCMH_sub2"/>
</dbReference>
<dbReference type="Pfam" id="PF00941">
    <property type="entry name" value="FAD_binding_5"/>
    <property type="match status" value="1"/>
</dbReference>
<dbReference type="NCBIfam" id="TIGR02963">
    <property type="entry name" value="xanthine_xdhA"/>
    <property type="match status" value="1"/>
</dbReference>
<evidence type="ECO:0000256" key="5">
    <source>
        <dbReference type="ARBA" id="ARBA00023004"/>
    </source>
</evidence>
<dbReference type="GO" id="GO:0071949">
    <property type="term" value="F:FAD binding"/>
    <property type="evidence" value="ECO:0007669"/>
    <property type="project" value="InterPro"/>
</dbReference>
<keyword evidence="3" id="KW-0274">FAD</keyword>
<dbReference type="InterPro" id="IPR016166">
    <property type="entry name" value="FAD-bd_PCMH"/>
</dbReference>
<keyword evidence="9" id="KW-1185">Reference proteome</keyword>
<dbReference type="PIRSF" id="PIRSF036557">
    <property type="entry name" value="XdhA_RC"/>
    <property type="match status" value="1"/>
</dbReference>
<dbReference type="SUPFAM" id="SSF54292">
    <property type="entry name" value="2Fe-2S ferredoxin-like"/>
    <property type="match status" value="1"/>
</dbReference>
<dbReference type="InterPro" id="IPR036683">
    <property type="entry name" value="CO_DH_flav_C_dom_sf"/>
</dbReference>
<dbReference type="Pfam" id="PF03450">
    <property type="entry name" value="CO_deh_flav_C"/>
    <property type="match status" value="1"/>
</dbReference>
<dbReference type="STRING" id="525640.SAMN04487971_106153"/>
<evidence type="ECO:0000256" key="4">
    <source>
        <dbReference type="ARBA" id="ARBA00023002"/>
    </source>
</evidence>
<dbReference type="Gene3D" id="3.30.465.10">
    <property type="match status" value="1"/>
</dbReference>
<dbReference type="PROSITE" id="PS51387">
    <property type="entry name" value="FAD_PCMH"/>
    <property type="match status" value="1"/>
</dbReference>
<dbReference type="SUPFAM" id="SSF47741">
    <property type="entry name" value="CO dehydrogenase ISP C-domain like"/>
    <property type="match status" value="1"/>
</dbReference>
<dbReference type="InterPro" id="IPR001041">
    <property type="entry name" value="2Fe-2S_ferredoxin-type"/>
</dbReference>
<dbReference type="Gene3D" id="3.10.20.30">
    <property type="match status" value="1"/>
</dbReference>
<name>A0A1G9HF65_9RHOB</name>
<keyword evidence="1" id="KW-0285">Flavoprotein</keyword>
<dbReference type="Proteomes" id="UP000199555">
    <property type="component" value="Unassembled WGS sequence"/>
</dbReference>
<dbReference type="PROSITE" id="PS51085">
    <property type="entry name" value="2FE2S_FER_2"/>
    <property type="match status" value="1"/>
</dbReference>
<dbReference type="Pfam" id="PF00111">
    <property type="entry name" value="Fer2"/>
    <property type="match status" value="1"/>
</dbReference>
<keyword evidence="4" id="KW-0560">Oxidoreductase</keyword>
<dbReference type="OrthoDB" id="9792018at2"/>
<dbReference type="Pfam" id="PF01799">
    <property type="entry name" value="Fer2_2"/>
    <property type="match status" value="1"/>
</dbReference>
<evidence type="ECO:0000313" key="8">
    <source>
        <dbReference type="EMBL" id="SDL11532.1"/>
    </source>
</evidence>
<dbReference type="PANTHER" id="PTHR45444">
    <property type="entry name" value="XANTHINE DEHYDROGENASE"/>
    <property type="match status" value="1"/>
</dbReference>
<dbReference type="GO" id="GO:0051537">
    <property type="term" value="F:2 iron, 2 sulfur cluster binding"/>
    <property type="evidence" value="ECO:0007669"/>
    <property type="project" value="InterPro"/>
</dbReference>
<keyword evidence="5" id="KW-0408">Iron</keyword>
<dbReference type="GO" id="GO:0004854">
    <property type="term" value="F:xanthine dehydrogenase activity"/>
    <property type="evidence" value="ECO:0007669"/>
    <property type="project" value="InterPro"/>
</dbReference>
<dbReference type="InterPro" id="IPR012175">
    <property type="entry name" value="Xanth_DH_ssu_bac"/>
</dbReference>
<evidence type="ECO:0000259" key="7">
    <source>
        <dbReference type="PROSITE" id="PS51387"/>
    </source>
</evidence>
<dbReference type="InterPro" id="IPR002888">
    <property type="entry name" value="2Fe-2S-bd"/>
</dbReference>
<dbReference type="SUPFAM" id="SSF55447">
    <property type="entry name" value="CO dehydrogenase flavoprotein C-terminal domain-like"/>
    <property type="match status" value="1"/>
</dbReference>
<dbReference type="GO" id="GO:0005506">
    <property type="term" value="F:iron ion binding"/>
    <property type="evidence" value="ECO:0007669"/>
    <property type="project" value="InterPro"/>
</dbReference>
<evidence type="ECO:0000256" key="3">
    <source>
        <dbReference type="ARBA" id="ARBA00022827"/>
    </source>
</evidence>
<dbReference type="CDD" id="cd00207">
    <property type="entry name" value="fer2"/>
    <property type="match status" value="1"/>
</dbReference>
<dbReference type="PANTHER" id="PTHR45444:SF3">
    <property type="entry name" value="XANTHINE DEHYDROGENASE"/>
    <property type="match status" value="1"/>
</dbReference>
<dbReference type="AlphaFoldDB" id="A0A1G9HF65"/>
<evidence type="ECO:0000313" key="9">
    <source>
        <dbReference type="Proteomes" id="UP000199555"/>
    </source>
</evidence>
<proteinExistence type="predicted"/>
<feature type="domain" description="FAD-binding PCMH-type" evidence="7">
    <location>
        <begin position="188"/>
        <end position="359"/>
    </location>
</feature>
<dbReference type="InterPro" id="IPR002346">
    <property type="entry name" value="Mopterin_DH_FAD-bd"/>
</dbReference>
<dbReference type="Gene3D" id="3.30.390.50">
    <property type="entry name" value="CO dehydrogenase flavoprotein, C-terminal domain"/>
    <property type="match status" value="1"/>
</dbReference>
<accession>A0A1G9HF65</accession>
<dbReference type="Gene3D" id="3.30.43.10">
    <property type="entry name" value="Uridine Diphospho-n-acetylenolpyruvylglucosamine Reductase, domain 2"/>
    <property type="match status" value="1"/>
</dbReference>
<dbReference type="SUPFAM" id="SSF56176">
    <property type="entry name" value="FAD-binding/transporter-associated domain-like"/>
    <property type="match status" value="1"/>
</dbReference>